<evidence type="ECO:0000313" key="1">
    <source>
        <dbReference type="EMBL" id="GJJ08127.1"/>
    </source>
</evidence>
<dbReference type="PANTHER" id="PTHR43667:SF2">
    <property type="entry name" value="FATTY ACID C-METHYL TRANSFERASE"/>
    <property type="match status" value="1"/>
</dbReference>
<accession>A0AAV5A3W0</accession>
<dbReference type="InterPro" id="IPR029063">
    <property type="entry name" value="SAM-dependent_MTases_sf"/>
</dbReference>
<dbReference type="EMBL" id="BPWL01000003">
    <property type="protein sequence ID" value="GJJ08127.1"/>
    <property type="molecule type" value="Genomic_DNA"/>
</dbReference>
<evidence type="ECO:0000313" key="2">
    <source>
        <dbReference type="Proteomes" id="UP001050691"/>
    </source>
</evidence>
<organism evidence="1 2">
    <name type="scientific">Clathrus columnatus</name>
    <dbReference type="NCBI Taxonomy" id="1419009"/>
    <lineage>
        <taxon>Eukaryota</taxon>
        <taxon>Fungi</taxon>
        <taxon>Dikarya</taxon>
        <taxon>Basidiomycota</taxon>
        <taxon>Agaricomycotina</taxon>
        <taxon>Agaricomycetes</taxon>
        <taxon>Phallomycetidae</taxon>
        <taxon>Phallales</taxon>
        <taxon>Clathraceae</taxon>
        <taxon>Clathrus</taxon>
    </lineage>
</organism>
<dbReference type="InterPro" id="IPR050723">
    <property type="entry name" value="CFA/CMAS"/>
</dbReference>
<comment type="caution">
    <text evidence="1">The sequence shown here is derived from an EMBL/GenBank/DDBJ whole genome shotgun (WGS) entry which is preliminary data.</text>
</comment>
<dbReference type="AlphaFoldDB" id="A0AAV5A3W0"/>
<gene>
    <name evidence="1" type="ORF">Clacol_002335</name>
</gene>
<proteinExistence type="predicted"/>
<reference evidence="1" key="1">
    <citation type="submission" date="2021-10" db="EMBL/GenBank/DDBJ databases">
        <title>De novo Genome Assembly of Clathrus columnatus (Basidiomycota, Fungi) Using Illumina and Nanopore Sequence Data.</title>
        <authorList>
            <person name="Ogiso-Tanaka E."/>
            <person name="Itagaki H."/>
            <person name="Hosoya T."/>
            <person name="Hosaka K."/>
        </authorList>
    </citation>
    <scope>NUCLEOTIDE SEQUENCE</scope>
    <source>
        <strain evidence="1">MO-923</strain>
    </source>
</reference>
<dbReference type="PANTHER" id="PTHR43667">
    <property type="entry name" value="CYCLOPROPANE-FATTY-ACYL-PHOSPHOLIPID SYNTHASE"/>
    <property type="match status" value="1"/>
</dbReference>
<dbReference type="Gene3D" id="3.40.50.150">
    <property type="entry name" value="Vaccinia Virus protein VP39"/>
    <property type="match status" value="1"/>
</dbReference>
<dbReference type="SUPFAM" id="SSF53335">
    <property type="entry name" value="S-adenosyl-L-methionine-dependent methyltransferases"/>
    <property type="match status" value="1"/>
</dbReference>
<dbReference type="Proteomes" id="UP001050691">
    <property type="component" value="Unassembled WGS sequence"/>
</dbReference>
<keyword evidence="2" id="KW-1185">Reference proteome</keyword>
<dbReference type="Pfam" id="PF02353">
    <property type="entry name" value="CMAS"/>
    <property type="match status" value="1"/>
</dbReference>
<sequence>MGDLYSTQLLPTAAVHRSSLTGYLDAIWNSTAEKLTSVASYSFPNLARSLVLGSLKSLTIGQLRIVTPENNVLVFGDVEQDSDSNSLAIPKAELRIKRPSFWTRVLLSESLGFAEAYMYGDVAGALTPQHIQAQSITSSILSMPRLLTAARFLGDLSTTRANISAHYDIDNTMFSAFLSTDMNYSSAIFKDYNEDLVGSNTSRRQLESLEEGQIRKMKNLIYQTRIQSNHRLLEIGELYPDSWGSLAILTVQLTGCTIHTLTLSSEQQSLAEERIKAAGLSDKITVHLMDYRDLKKRKEWKHYFDRFISVEMMEHVGKEFFETYWETVDWALKEDGDVVGCVQVITLPEARVEQYDKEVDFIRKWSTPLPLTYNPLGKY</sequence>
<name>A0AAV5A3W0_9AGAM</name>
<protein>
    <submittedName>
        <fullName evidence="1">Uncharacterized protein</fullName>
    </submittedName>
</protein>